<dbReference type="SUPFAM" id="SSF52980">
    <property type="entry name" value="Restriction endonuclease-like"/>
    <property type="match status" value="1"/>
</dbReference>
<keyword evidence="3" id="KW-0378">Hydrolase</keyword>
<dbReference type="GO" id="GO:0004519">
    <property type="term" value="F:endonuclease activity"/>
    <property type="evidence" value="ECO:0007669"/>
    <property type="project" value="UniProtKB-KW"/>
</dbReference>
<comment type="caution">
    <text evidence="3">The sequence shown here is derived from an EMBL/GenBank/DDBJ whole genome shotgun (WGS) entry which is preliminary data.</text>
</comment>
<keyword evidence="3" id="KW-0255">Endonuclease</keyword>
<dbReference type="Proteomes" id="UP000654471">
    <property type="component" value="Unassembled WGS sequence"/>
</dbReference>
<dbReference type="PANTHER" id="PTHR30015:SF6">
    <property type="entry name" value="SLL1429 PROTEIN"/>
    <property type="match status" value="1"/>
</dbReference>
<evidence type="ECO:0000313" key="3">
    <source>
        <dbReference type="EMBL" id="GGU73200.1"/>
    </source>
</evidence>
<proteinExistence type="predicted"/>
<reference evidence="4" key="1">
    <citation type="journal article" date="2019" name="Int. J. Syst. Evol. Microbiol.">
        <title>The Global Catalogue of Microorganisms (GCM) 10K type strain sequencing project: providing services to taxonomists for standard genome sequencing and annotation.</title>
        <authorList>
            <consortium name="The Broad Institute Genomics Platform"/>
            <consortium name="The Broad Institute Genome Sequencing Center for Infectious Disease"/>
            <person name="Wu L."/>
            <person name="Ma J."/>
        </authorList>
    </citation>
    <scope>NUCLEOTIDE SEQUENCE [LARGE SCALE GENOMIC DNA]</scope>
    <source>
        <strain evidence="4">JCM 3399</strain>
    </source>
</reference>
<evidence type="ECO:0000256" key="1">
    <source>
        <dbReference type="SAM" id="Phobius"/>
    </source>
</evidence>
<dbReference type="InterPro" id="IPR007560">
    <property type="entry name" value="Restrct_endonuc_IV_Mrr"/>
</dbReference>
<feature type="domain" description="Restriction endonuclease type IV Mrr" evidence="2">
    <location>
        <begin position="60"/>
        <end position="175"/>
    </location>
</feature>
<protein>
    <submittedName>
        <fullName evidence="3">Restriction endonuclease</fullName>
    </submittedName>
</protein>
<dbReference type="RefSeq" id="WP_308427682.1">
    <property type="nucleotide sequence ID" value="NZ_BMRP01000015.1"/>
</dbReference>
<keyword evidence="1" id="KW-1133">Transmembrane helix</keyword>
<organism evidence="3 4">
    <name type="scientific">Streptomyces albospinus</name>
    <dbReference type="NCBI Taxonomy" id="285515"/>
    <lineage>
        <taxon>Bacteria</taxon>
        <taxon>Bacillati</taxon>
        <taxon>Actinomycetota</taxon>
        <taxon>Actinomycetes</taxon>
        <taxon>Kitasatosporales</taxon>
        <taxon>Streptomycetaceae</taxon>
        <taxon>Streptomyces</taxon>
    </lineage>
</organism>
<dbReference type="InterPro" id="IPR052906">
    <property type="entry name" value="Type_IV_Methyl-Rstrct_Enzyme"/>
</dbReference>
<keyword evidence="1" id="KW-0812">Transmembrane</keyword>
<evidence type="ECO:0000313" key="4">
    <source>
        <dbReference type="Proteomes" id="UP000654471"/>
    </source>
</evidence>
<dbReference type="PANTHER" id="PTHR30015">
    <property type="entry name" value="MRR RESTRICTION SYSTEM PROTEIN"/>
    <property type="match status" value="1"/>
</dbReference>
<accession>A0ABQ2V9W4</accession>
<gene>
    <name evidence="3" type="ORF">GCM10010211_43830</name>
</gene>
<sequence length="197" mass="21807">MVTVGAVAALVQWLLVHWWLLVILGVAAGVGGGLWLRQRQQRAAWERVKAAALRFSLQQIDALHWDAFEFAVRDLLRRDGCTAEKTGGRGDDGCDVLGTDPQGRRWVVQCKHRKDGLNGKPVGVPDLQVLNGTARQIHGADVVVLVTNGRVTKTAWPWARDQKIHVVDRHALGEWASGSRPLWETLSPLPPPRRTDS</sequence>
<dbReference type="InterPro" id="IPR011335">
    <property type="entry name" value="Restrct_endonuc-II-like"/>
</dbReference>
<evidence type="ECO:0000259" key="2">
    <source>
        <dbReference type="Pfam" id="PF04471"/>
    </source>
</evidence>
<keyword evidence="3" id="KW-0540">Nuclease</keyword>
<dbReference type="EMBL" id="BMRP01000015">
    <property type="protein sequence ID" value="GGU73200.1"/>
    <property type="molecule type" value="Genomic_DNA"/>
</dbReference>
<dbReference type="Gene3D" id="3.40.1350.10">
    <property type="match status" value="1"/>
</dbReference>
<name>A0ABQ2V9W4_9ACTN</name>
<keyword evidence="1" id="KW-0472">Membrane</keyword>
<keyword evidence="4" id="KW-1185">Reference proteome</keyword>
<dbReference type="InterPro" id="IPR011856">
    <property type="entry name" value="tRNA_endonuc-like_dom_sf"/>
</dbReference>
<feature type="transmembrane region" description="Helical" evidence="1">
    <location>
        <begin position="16"/>
        <end position="36"/>
    </location>
</feature>
<dbReference type="Pfam" id="PF04471">
    <property type="entry name" value="Mrr_cat"/>
    <property type="match status" value="1"/>
</dbReference>